<evidence type="ECO:0000256" key="1">
    <source>
        <dbReference type="ARBA" id="ARBA00022723"/>
    </source>
</evidence>
<dbReference type="GO" id="GO:0016787">
    <property type="term" value="F:hydrolase activity"/>
    <property type="evidence" value="ECO:0007669"/>
    <property type="project" value="UniProtKB-KW"/>
</dbReference>
<dbReference type="Proteomes" id="UP000245207">
    <property type="component" value="Unassembled WGS sequence"/>
</dbReference>
<dbReference type="OrthoDB" id="306218at2759"/>
<keyword evidence="5" id="KW-0067">ATP-binding</keyword>
<sequence>MGSQVPTDRPEFAADSALLELLDQVEDVICIEDQVATHSRTSITSFKNKPNNITHVESDVVVEQPRVDSIEKVNKEPSNVYFLVFEIIEVIGDIYTASFTVIDIREAVCWLKWLSVLFKGFVPESYLPHLPLCIVLRLLNEQCGDERSIYLSDEWYSVKLVSFCNIFYVDYISHTNVSYLSSRYHSFISPGGTVHVIGEFNEEGKCDVNCDNNFLIVHPDILVSGTWVAKRMVGRVQHRFKIRVRTGTGQKGETLNNLVSFYQYRQQ</sequence>
<feature type="domain" description="DNA replication factor Dna2 N-terminal" evidence="6">
    <location>
        <begin position="186"/>
        <end position="232"/>
    </location>
</feature>
<proteinExistence type="predicted"/>
<keyword evidence="4 7" id="KW-0347">Helicase</keyword>
<evidence type="ECO:0000259" key="6">
    <source>
        <dbReference type="Pfam" id="PF08696"/>
    </source>
</evidence>
<dbReference type="GO" id="GO:0005524">
    <property type="term" value="F:ATP binding"/>
    <property type="evidence" value="ECO:0007669"/>
    <property type="project" value="UniProtKB-KW"/>
</dbReference>
<evidence type="ECO:0000256" key="2">
    <source>
        <dbReference type="ARBA" id="ARBA00022741"/>
    </source>
</evidence>
<dbReference type="EMBL" id="PKPP01001722">
    <property type="protein sequence ID" value="PWA80452.1"/>
    <property type="molecule type" value="Genomic_DNA"/>
</dbReference>
<comment type="caution">
    <text evidence="7">The sequence shown here is derived from an EMBL/GenBank/DDBJ whole genome shotgun (WGS) entry which is preliminary data.</text>
</comment>
<evidence type="ECO:0000256" key="4">
    <source>
        <dbReference type="ARBA" id="ARBA00022806"/>
    </source>
</evidence>
<dbReference type="Pfam" id="PF08696">
    <property type="entry name" value="Dna2"/>
    <property type="match status" value="1"/>
</dbReference>
<evidence type="ECO:0000313" key="7">
    <source>
        <dbReference type="EMBL" id="PWA80452.1"/>
    </source>
</evidence>
<evidence type="ECO:0000256" key="5">
    <source>
        <dbReference type="ARBA" id="ARBA00022840"/>
    </source>
</evidence>
<keyword evidence="3" id="KW-0378">Hydrolase</keyword>
<dbReference type="InterPro" id="IPR014808">
    <property type="entry name" value="DNA_replication_fac_Dna2_N"/>
</dbReference>
<organism evidence="7 8">
    <name type="scientific">Artemisia annua</name>
    <name type="common">Sweet wormwood</name>
    <dbReference type="NCBI Taxonomy" id="35608"/>
    <lineage>
        <taxon>Eukaryota</taxon>
        <taxon>Viridiplantae</taxon>
        <taxon>Streptophyta</taxon>
        <taxon>Embryophyta</taxon>
        <taxon>Tracheophyta</taxon>
        <taxon>Spermatophyta</taxon>
        <taxon>Magnoliopsida</taxon>
        <taxon>eudicotyledons</taxon>
        <taxon>Gunneridae</taxon>
        <taxon>Pentapetalae</taxon>
        <taxon>asterids</taxon>
        <taxon>campanulids</taxon>
        <taxon>Asterales</taxon>
        <taxon>Asteraceae</taxon>
        <taxon>Asteroideae</taxon>
        <taxon>Anthemideae</taxon>
        <taxon>Artemisiinae</taxon>
        <taxon>Artemisia</taxon>
    </lineage>
</organism>
<dbReference type="AlphaFoldDB" id="A0A2U1P3Z3"/>
<accession>A0A2U1P3Z3</accession>
<evidence type="ECO:0000256" key="3">
    <source>
        <dbReference type="ARBA" id="ARBA00022801"/>
    </source>
</evidence>
<dbReference type="GO" id="GO:0004386">
    <property type="term" value="F:helicase activity"/>
    <property type="evidence" value="ECO:0007669"/>
    <property type="project" value="UniProtKB-KW"/>
</dbReference>
<reference evidence="7 8" key="1">
    <citation type="journal article" date="2018" name="Mol. Plant">
        <title>The genome of Artemisia annua provides insight into the evolution of Asteraceae family and artemisinin biosynthesis.</title>
        <authorList>
            <person name="Shen Q."/>
            <person name="Zhang L."/>
            <person name="Liao Z."/>
            <person name="Wang S."/>
            <person name="Yan T."/>
            <person name="Shi P."/>
            <person name="Liu M."/>
            <person name="Fu X."/>
            <person name="Pan Q."/>
            <person name="Wang Y."/>
            <person name="Lv Z."/>
            <person name="Lu X."/>
            <person name="Zhang F."/>
            <person name="Jiang W."/>
            <person name="Ma Y."/>
            <person name="Chen M."/>
            <person name="Hao X."/>
            <person name="Li L."/>
            <person name="Tang Y."/>
            <person name="Lv G."/>
            <person name="Zhou Y."/>
            <person name="Sun X."/>
            <person name="Brodelius P.E."/>
            <person name="Rose J.K.C."/>
            <person name="Tang K."/>
        </authorList>
    </citation>
    <scope>NUCLEOTIDE SEQUENCE [LARGE SCALE GENOMIC DNA]</scope>
    <source>
        <strain evidence="8">cv. Huhao1</strain>
        <tissue evidence="7">Leaf</tissue>
    </source>
</reference>
<dbReference type="GO" id="GO:0046872">
    <property type="term" value="F:metal ion binding"/>
    <property type="evidence" value="ECO:0007669"/>
    <property type="project" value="UniProtKB-KW"/>
</dbReference>
<evidence type="ECO:0000313" key="8">
    <source>
        <dbReference type="Proteomes" id="UP000245207"/>
    </source>
</evidence>
<dbReference type="STRING" id="35608.A0A2U1P3Z3"/>
<protein>
    <submittedName>
        <fullName evidence="7">DNA replication helicase</fullName>
    </submittedName>
</protein>
<keyword evidence="1" id="KW-0479">Metal-binding</keyword>
<keyword evidence="8" id="KW-1185">Reference proteome</keyword>
<name>A0A2U1P3Z3_ARTAN</name>
<gene>
    <name evidence="7" type="ORF">CTI12_AA196720</name>
</gene>
<keyword evidence="2" id="KW-0547">Nucleotide-binding</keyword>